<organism evidence="1 2">
    <name type="scientific">Metabacillus idriensis</name>
    <dbReference type="NCBI Taxonomy" id="324768"/>
    <lineage>
        <taxon>Bacteria</taxon>
        <taxon>Bacillati</taxon>
        <taxon>Bacillota</taxon>
        <taxon>Bacilli</taxon>
        <taxon>Bacillales</taxon>
        <taxon>Bacillaceae</taxon>
        <taxon>Metabacillus</taxon>
    </lineage>
</organism>
<evidence type="ECO:0000313" key="1">
    <source>
        <dbReference type="EMBL" id="MRX54638.1"/>
    </source>
</evidence>
<evidence type="ECO:0000313" key="2">
    <source>
        <dbReference type="Proteomes" id="UP000441585"/>
    </source>
</evidence>
<comment type="caution">
    <text evidence="1">The sequence shown here is derived from an EMBL/GenBank/DDBJ whole genome shotgun (WGS) entry which is preliminary data.</text>
</comment>
<gene>
    <name evidence="1" type="ORF">GJU41_11710</name>
</gene>
<dbReference type="RefSeq" id="WP_154318655.1">
    <property type="nucleotide sequence ID" value="NZ_CAJGAA010000002.1"/>
</dbReference>
<dbReference type="AlphaFoldDB" id="A0A6I2M932"/>
<name>A0A6I2M932_9BACI</name>
<dbReference type="EMBL" id="WKKF01000002">
    <property type="protein sequence ID" value="MRX54638.1"/>
    <property type="molecule type" value="Genomic_DNA"/>
</dbReference>
<accession>A0A6I2M932</accession>
<keyword evidence="2" id="KW-1185">Reference proteome</keyword>
<proteinExistence type="predicted"/>
<dbReference type="Proteomes" id="UP000441585">
    <property type="component" value="Unassembled WGS sequence"/>
</dbReference>
<reference evidence="1 2" key="1">
    <citation type="submission" date="2019-11" db="EMBL/GenBank/DDBJ databases">
        <title>Bacillus idriensis genome.</title>
        <authorList>
            <person name="Konopka E.N."/>
            <person name="Newman J.D."/>
        </authorList>
    </citation>
    <scope>NUCLEOTIDE SEQUENCE [LARGE SCALE GENOMIC DNA]</scope>
    <source>
        <strain evidence="1 2">DSM 19097</strain>
    </source>
</reference>
<protein>
    <submittedName>
        <fullName evidence="1">Uncharacterized protein</fullName>
    </submittedName>
</protein>
<sequence>MNKKISPKFTVICNDCGSKDVELYGSTTYEVHAHCNNCGISDVVE</sequence>